<sequence>MLNEKIVSDLAEKLGLPEVLEQFRSTETPADGVNPFAEKLGLVETFSAEQLTARLTNERQIAAAEATRTATGNTYGAIDSRVLKATGIPKNEGERTDDYTERAFKEKFGKSGGDENAELTRLRADIAAKDQLLTQKDTELQQVQVRYATEAKQTQINARLDAAINTLPINTTPELLDSQREFVKYRLSQKYDIDVVEGKEQFTDKVTKEVKRDSKTAAPMTAAVLVAEFAPTVVSLKKQSVTTGSGFQGSGNDFNKEDDAATFDFTKYTSLKEFAEDLNKQGIPSGSDKGGKVYAAFKKARPDLK</sequence>
<dbReference type="RefSeq" id="WP_196957184.1">
    <property type="nucleotide sequence ID" value="NZ_JADWYK010000021.1"/>
</dbReference>
<protein>
    <recommendedName>
        <fullName evidence="3">Coil containing protein</fullName>
    </recommendedName>
</protein>
<reference evidence="1 2" key="1">
    <citation type="submission" date="2020-11" db="EMBL/GenBank/DDBJ databases">
        <title>Hymenobacter sp.</title>
        <authorList>
            <person name="Kim M.K."/>
        </authorList>
    </citation>
    <scope>NUCLEOTIDE SEQUENCE [LARGE SCALE GENOMIC DNA]</scope>
    <source>
        <strain evidence="1 2">BT594</strain>
    </source>
</reference>
<dbReference type="Proteomes" id="UP000601099">
    <property type="component" value="Unassembled WGS sequence"/>
</dbReference>
<gene>
    <name evidence="1" type="ORF">I5L79_21655</name>
</gene>
<name>A0ABS0L7Q9_9BACT</name>
<organism evidence="1 2">
    <name type="scientific">Hymenobacter guriensis</name>
    <dbReference type="NCBI Taxonomy" id="2793065"/>
    <lineage>
        <taxon>Bacteria</taxon>
        <taxon>Pseudomonadati</taxon>
        <taxon>Bacteroidota</taxon>
        <taxon>Cytophagia</taxon>
        <taxon>Cytophagales</taxon>
        <taxon>Hymenobacteraceae</taxon>
        <taxon>Hymenobacter</taxon>
    </lineage>
</organism>
<evidence type="ECO:0000313" key="1">
    <source>
        <dbReference type="EMBL" id="MBG8556166.1"/>
    </source>
</evidence>
<dbReference type="EMBL" id="JADWYK010000021">
    <property type="protein sequence ID" value="MBG8556166.1"/>
    <property type="molecule type" value="Genomic_DNA"/>
</dbReference>
<accession>A0ABS0L7Q9</accession>
<evidence type="ECO:0000313" key="2">
    <source>
        <dbReference type="Proteomes" id="UP000601099"/>
    </source>
</evidence>
<comment type="caution">
    <text evidence="1">The sequence shown here is derived from an EMBL/GenBank/DDBJ whole genome shotgun (WGS) entry which is preliminary data.</text>
</comment>
<proteinExistence type="predicted"/>
<keyword evidence="2" id="KW-1185">Reference proteome</keyword>
<evidence type="ECO:0008006" key="3">
    <source>
        <dbReference type="Google" id="ProtNLM"/>
    </source>
</evidence>